<keyword evidence="2" id="KW-1185">Reference proteome</keyword>
<dbReference type="CDD" id="cd12208">
    <property type="entry name" value="DIP1984-like"/>
    <property type="match status" value="1"/>
</dbReference>
<dbReference type="EMBL" id="FOXU01000002">
    <property type="protein sequence ID" value="SFQ32067.1"/>
    <property type="molecule type" value="Genomic_DNA"/>
</dbReference>
<dbReference type="NCBIfam" id="NF038048">
    <property type="entry name" value="DIP1984_fam"/>
    <property type="match status" value="1"/>
</dbReference>
<dbReference type="InterPro" id="IPR047741">
    <property type="entry name" value="DIP1984-like"/>
</dbReference>
<proteinExistence type="predicted"/>
<name>A0A1I5XK62_9BACI</name>
<evidence type="ECO:0000313" key="2">
    <source>
        <dbReference type="Proteomes" id="UP000198734"/>
    </source>
</evidence>
<evidence type="ECO:0008006" key="3">
    <source>
        <dbReference type="Google" id="ProtNLM"/>
    </source>
</evidence>
<dbReference type="OrthoDB" id="3730241at2"/>
<accession>A0A1I5XK62</accession>
<dbReference type="RefSeq" id="WP_093535901.1">
    <property type="nucleotide sequence ID" value="NZ_CP183885.1"/>
</dbReference>
<protein>
    <recommendedName>
        <fullName evidence="3">Septicolysin</fullName>
    </recommendedName>
</protein>
<evidence type="ECO:0000313" key="1">
    <source>
        <dbReference type="EMBL" id="SFQ32067.1"/>
    </source>
</evidence>
<dbReference type="STRING" id="126156.SAMN05421670_1563"/>
<dbReference type="Gene3D" id="6.10.320.10">
    <property type="match status" value="1"/>
</dbReference>
<gene>
    <name evidence="1" type="ORF">SAMN05421670_1563</name>
</gene>
<reference evidence="2" key="1">
    <citation type="submission" date="2016-10" db="EMBL/GenBank/DDBJ databases">
        <authorList>
            <person name="Varghese N."/>
            <person name="Submissions S."/>
        </authorList>
    </citation>
    <scope>NUCLEOTIDE SEQUENCE [LARGE SCALE GENOMIC DNA]</scope>
    <source>
        <strain evidence="2">DSM 11706</strain>
    </source>
</reference>
<organism evidence="1 2">
    <name type="scientific">Psychrobacillus psychrotolerans</name>
    <dbReference type="NCBI Taxonomy" id="126156"/>
    <lineage>
        <taxon>Bacteria</taxon>
        <taxon>Bacillati</taxon>
        <taxon>Bacillota</taxon>
        <taxon>Bacilli</taxon>
        <taxon>Bacillales</taxon>
        <taxon>Bacillaceae</taxon>
        <taxon>Psychrobacillus</taxon>
    </lineage>
</organism>
<dbReference type="AlphaFoldDB" id="A0A1I5XK62"/>
<dbReference type="Proteomes" id="UP000198734">
    <property type="component" value="Unassembled WGS sequence"/>
</dbReference>
<sequence length="152" mass="17861">MKLGEALIVRSDYQKRIEQLRNRLLQNAKIQEGETPNEDPYELTKELNQIFSNLKQLIKNINRTNLLTTFGEQQSLADALTERDLLGQERKIYSALLDVAAMQHERYSRTEIKSITTINVKDTQKYVDELSRKHRMLDTKIQEINWLTNVIE</sequence>
<dbReference type="Pfam" id="PF20935">
    <property type="entry name" value="DUF6847"/>
    <property type="match status" value="1"/>
</dbReference>